<keyword evidence="2" id="KW-1185">Reference proteome</keyword>
<organism evidence="1 2">
    <name type="scientific">Oceanobacillus indicireducens</name>
    <dbReference type="NCBI Taxonomy" id="1004261"/>
    <lineage>
        <taxon>Bacteria</taxon>
        <taxon>Bacillati</taxon>
        <taxon>Bacillota</taxon>
        <taxon>Bacilli</taxon>
        <taxon>Bacillales</taxon>
        <taxon>Bacillaceae</taxon>
        <taxon>Oceanobacillus</taxon>
    </lineage>
</organism>
<accession>A0A917Y2T8</accession>
<sequence length="87" mass="9878">MAYIFLGNLTTMQLSERLGITLAEDEAEKLEEKRIDNAQVIQEGKWHCYDVPFAIHAGDYDTALLLAETLKAYEDDMKTSVQIAIKQ</sequence>
<evidence type="ECO:0000313" key="2">
    <source>
        <dbReference type="Proteomes" id="UP000624041"/>
    </source>
</evidence>
<dbReference type="AlphaFoldDB" id="A0A917Y2T8"/>
<name>A0A917Y2T8_9BACI</name>
<reference evidence="1" key="1">
    <citation type="journal article" date="2014" name="Int. J. Syst. Evol. Microbiol.">
        <title>Complete genome sequence of Corynebacterium casei LMG S-19264T (=DSM 44701T), isolated from a smear-ripened cheese.</title>
        <authorList>
            <consortium name="US DOE Joint Genome Institute (JGI-PGF)"/>
            <person name="Walter F."/>
            <person name="Albersmeier A."/>
            <person name="Kalinowski J."/>
            <person name="Ruckert C."/>
        </authorList>
    </citation>
    <scope>NUCLEOTIDE SEQUENCE</scope>
    <source>
        <strain evidence="1">JCM 17251</strain>
    </source>
</reference>
<protein>
    <submittedName>
        <fullName evidence="1">Uncharacterized protein</fullName>
    </submittedName>
</protein>
<evidence type="ECO:0000313" key="1">
    <source>
        <dbReference type="EMBL" id="GGN64539.1"/>
    </source>
</evidence>
<dbReference type="Proteomes" id="UP000624041">
    <property type="component" value="Unassembled WGS sequence"/>
</dbReference>
<dbReference type="EMBL" id="BMOS01000031">
    <property type="protein sequence ID" value="GGN64539.1"/>
    <property type="molecule type" value="Genomic_DNA"/>
</dbReference>
<comment type="caution">
    <text evidence="1">The sequence shown here is derived from an EMBL/GenBank/DDBJ whole genome shotgun (WGS) entry which is preliminary data.</text>
</comment>
<reference evidence="1" key="2">
    <citation type="submission" date="2020-09" db="EMBL/GenBank/DDBJ databases">
        <authorList>
            <person name="Sun Q."/>
            <person name="Ohkuma M."/>
        </authorList>
    </citation>
    <scope>NUCLEOTIDE SEQUENCE</scope>
    <source>
        <strain evidence="1">JCM 17251</strain>
    </source>
</reference>
<proteinExistence type="predicted"/>
<dbReference type="RefSeq" id="WP_188858900.1">
    <property type="nucleotide sequence ID" value="NZ_BMOS01000031.1"/>
</dbReference>
<gene>
    <name evidence="1" type="ORF">GCM10007971_32520</name>
</gene>